<evidence type="ECO:0000313" key="1">
    <source>
        <dbReference type="EMBL" id="OHA84632.1"/>
    </source>
</evidence>
<protein>
    <submittedName>
        <fullName evidence="1">Uncharacterized protein</fullName>
    </submittedName>
</protein>
<gene>
    <name evidence="1" type="ORF">A2591_02820</name>
</gene>
<sequence>MHLTQNRTSSFSRITLFAFALLLVFFFSAQKTHASAVFVPTNDALLNIQKKIDLAKELGFDGMLNIAASMAIDQLTTSIINKISGGYGGNPMYVTDLEGYLYEIDQRMANQYQEDLRQANTCYSGGQSVTYVDPATGQPQTTGPGNGSIIASAIGGNPPYSNDRRAQFRQQLECPFADGQGFRSASQDGWAGSWAASVRDGGNPYSSEILAQKRYAEDVAREQENKKFQLSMNNGYLSEERCADGRCVVTTPGSVFDQQLNSALGSGMRKLELADEIDEMIAAVANAALERVFNEATGLFSDNVLNNIPGGLNSTIQSVTGVDVVGGTINGVYTDLDRIEASTQGRVRDTTGTSGGY</sequence>
<evidence type="ECO:0000313" key="2">
    <source>
        <dbReference type="Proteomes" id="UP000178168"/>
    </source>
</evidence>
<reference evidence="1 2" key="1">
    <citation type="journal article" date="2016" name="Nat. Commun.">
        <title>Thousands of microbial genomes shed light on interconnected biogeochemical processes in an aquifer system.</title>
        <authorList>
            <person name="Anantharaman K."/>
            <person name="Brown C.T."/>
            <person name="Hug L.A."/>
            <person name="Sharon I."/>
            <person name="Castelle C.J."/>
            <person name="Probst A.J."/>
            <person name="Thomas B.C."/>
            <person name="Singh A."/>
            <person name="Wilkins M.J."/>
            <person name="Karaoz U."/>
            <person name="Brodie E.L."/>
            <person name="Williams K.H."/>
            <person name="Hubbard S.S."/>
            <person name="Banfield J.F."/>
        </authorList>
    </citation>
    <scope>NUCLEOTIDE SEQUENCE [LARGE SCALE GENOMIC DNA]</scope>
</reference>
<proteinExistence type="predicted"/>
<organism evidence="1 2">
    <name type="scientific">Candidatus Yonathbacteria bacterium RIFOXYD1_FULL_52_36</name>
    <dbReference type="NCBI Taxonomy" id="1802730"/>
    <lineage>
        <taxon>Bacteria</taxon>
        <taxon>Candidatus Yonathiibacteriota</taxon>
    </lineage>
</organism>
<dbReference type="EMBL" id="MHUZ01000037">
    <property type="protein sequence ID" value="OHA84632.1"/>
    <property type="molecule type" value="Genomic_DNA"/>
</dbReference>
<comment type="caution">
    <text evidence="1">The sequence shown here is derived from an EMBL/GenBank/DDBJ whole genome shotgun (WGS) entry which is preliminary data.</text>
</comment>
<dbReference type="AlphaFoldDB" id="A0A1G2SIR3"/>
<name>A0A1G2SIR3_9BACT</name>
<dbReference type="Proteomes" id="UP000178168">
    <property type="component" value="Unassembled WGS sequence"/>
</dbReference>
<dbReference type="STRING" id="1802730.A2591_02820"/>
<accession>A0A1G2SIR3</accession>